<evidence type="ECO:0000256" key="1">
    <source>
        <dbReference type="HAMAP-Rule" id="MF_00122"/>
    </source>
</evidence>
<dbReference type="PANTHER" id="PTHR15004:SF0">
    <property type="entry name" value="GLUTAMYL-TRNA(GLN) AMIDOTRANSFERASE SUBUNIT C, MITOCHONDRIAL"/>
    <property type="match status" value="1"/>
</dbReference>
<dbReference type="Pfam" id="PF02686">
    <property type="entry name" value="GatC"/>
    <property type="match status" value="1"/>
</dbReference>
<accession>A0A1G2R7M5</accession>
<dbReference type="EMBL" id="MHTY01000026">
    <property type="protein sequence ID" value="OHA68369.1"/>
    <property type="molecule type" value="Genomic_DNA"/>
</dbReference>
<dbReference type="InterPro" id="IPR003837">
    <property type="entry name" value="GatC"/>
</dbReference>
<dbReference type="EC" id="6.3.5.-" evidence="1"/>
<dbReference type="PANTHER" id="PTHR15004">
    <property type="entry name" value="GLUTAMYL-TRNA(GLN) AMIDOTRANSFERASE SUBUNIT C, MITOCHONDRIAL"/>
    <property type="match status" value="1"/>
</dbReference>
<comment type="similarity">
    <text evidence="1">Belongs to the GatC family.</text>
</comment>
<comment type="catalytic activity">
    <reaction evidence="1">
        <text>L-glutamyl-tRNA(Gln) + L-glutamine + ATP + H2O = L-glutaminyl-tRNA(Gln) + L-glutamate + ADP + phosphate + H(+)</text>
        <dbReference type="Rhea" id="RHEA:17521"/>
        <dbReference type="Rhea" id="RHEA-COMP:9681"/>
        <dbReference type="Rhea" id="RHEA-COMP:9684"/>
        <dbReference type="ChEBI" id="CHEBI:15377"/>
        <dbReference type="ChEBI" id="CHEBI:15378"/>
        <dbReference type="ChEBI" id="CHEBI:29985"/>
        <dbReference type="ChEBI" id="CHEBI:30616"/>
        <dbReference type="ChEBI" id="CHEBI:43474"/>
        <dbReference type="ChEBI" id="CHEBI:58359"/>
        <dbReference type="ChEBI" id="CHEBI:78520"/>
        <dbReference type="ChEBI" id="CHEBI:78521"/>
        <dbReference type="ChEBI" id="CHEBI:456216"/>
    </reaction>
</comment>
<dbReference type="GO" id="GO:0070681">
    <property type="term" value="P:glutaminyl-tRNAGln biosynthesis via transamidation"/>
    <property type="evidence" value="ECO:0007669"/>
    <property type="project" value="TreeGrafter"/>
</dbReference>
<evidence type="ECO:0000313" key="3">
    <source>
        <dbReference type="Proteomes" id="UP000178529"/>
    </source>
</evidence>
<reference evidence="2 3" key="1">
    <citation type="journal article" date="2016" name="Nat. Commun.">
        <title>Thousands of microbial genomes shed light on interconnected biogeochemical processes in an aquifer system.</title>
        <authorList>
            <person name="Anantharaman K."/>
            <person name="Brown C.T."/>
            <person name="Hug L.A."/>
            <person name="Sharon I."/>
            <person name="Castelle C.J."/>
            <person name="Probst A.J."/>
            <person name="Thomas B.C."/>
            <person name="Singh A."/>
            <person name="Wilkins M.J."/>
            <person name="Karaoz U."/>
            <person name="Brodie E.L."/>
            <person name="Williams K.H."/>
            <person name="Hubbard S.S."/>
            <person name="Banfield J.F."/>
        </authorList>
    </citation>
    <scope>NUCLEOTIDE SEQUENCE [LARGE SCALE GENOMIC DNA]</scope>
</reference>
<comment type="subunit">
    <text evidence="1">Heterotrimer of A, B and C subunits.</text>
</comment>
<dbReference type="GO" id="GO:0050567">
    <property type="term" value="F:glutaminyl-tRNA synthase (glutamine-hydrolyzing) activity"/>
    <property type="evidence" value="ECO:0007669"/>
    <property type="project" value="UniProtKB-UniRule"/>
</dbReference>
<comment type="caution">
    <text evidence="2">The sequence shown here is derived from an EMBL/GenBank/DDBJ whole genome shotgun (WGS) entry which is preliminary data.</text>
</comment>
<dbReference type="AlphaFoldDB" id="A0A1G2R7M5"/>
<organism evidence="2 3">
    <name type="scientific">Candidatus Wildermuthbacteria bacterium RIFCSPHIGHO2_02_FULL_48_16</name>
    <dbReference type="NCBI Taxonomy" id="1802453"/>
    <lineage>
        <taxon>Bacteria</taxon>
        <taxon>Candidatus Wildermuthiibacteriota</taxon>
    </lineage>
</organism>
<evidence type="ECO:0000313" key="2">
    <source>
        <dbReference type="EMBL" id="OHA68369.1"/>
    </source>
</evidence>
<dbReference type="GO" id="GO:0006450">
    <property type="term" value="P:regulation of translational fidelity"/>
    <property type="evidence" value="ECO:0007669"/>
    <property type="project" value="InterPro"/>
</dbReference>
<dbReference type="SUPFAM" id="SSF141000">
    <property type="entry name" value="Glu-tRNAGln amidotransferase C subunit"/>
    <property type="match status" value="1"/>
</dbReference>
<keyword evidence="1" id="KW-0067">ATP-binding</keyword>
<keyword evidence="2" id="KW-0808">Transferase</keyword>
<dbReference type="NCBIfam" id="TIGR00135">
    <property type="entry name" value="gatC"/>
    <property type="match status" value="1"/>
</dbReference>
<dbReference type="Gene3D" id="1.10.20.60">
    <property type="entry name" value="Glu-tRNAGln amidotransferase C subunit, N-terminal domain"/>
    <property type="match status" value="1"/>
</dbReference>
<name>A0A1G2R7M5_9BACT</name>
<comment type="catalytic activity">
    <reaction evidence="1">
        <text>L-aspartyl-tRNA(Asn) + L-glutamine + ATP + H2O = L-asparaginyl-tRNA(Asn) + L-glutamate + ADP + phosphate + 2 H(+)</text>
        <dbReference type="Rhea" id="RHEA:14513"/>
        <dbReference type="Rhea" id="RHEA-COMP:9674"/>
        <dbReference type="Rhea" id="RHEA-COMP:9677"/>
        <dbReference type="ChEBI" id="CHEBI:15377"/>
        <dbReference type="ChEBI" id="CHEBI:15378"/>
        <dbReference type="ChEBI" id="CHEBI:29985"/>
        <dbReference type="ChEBI" id="CHEBI:30616"/>
        <dbReference type="ChEBI" id="CHEBI:43474"/>
        <dbReference type="ChEBI" id="CHEBI:58359"/>
        <dbReference type="ChEBI" id="CHEBI:78515"/>
        <dbReference type="ChEBI" id="CHEBI:78516"/>
        <dbReference type="ChEBI" id="CHEBI:456216"/>
    </reaction>
</comment>
<dbReference type="GO" id="GO:0006412">
    <property type="term" value="P:translation"/>
    <property type="evidence" value="ECO:0007669"/>
    <property type="project" value="UniProtKB-UniRule"/>
</dbReference>
<proteinExistence type="inferred from homology"/>
<gene>
    <name evidence="1" type="primary">gatC</name>
    <name evidence="2" type="ORF">A3J68_00310</name>
</gene>
<dbReference type="InterPro" id="IPR036113">
    <property type="entry name" value="Asp/Glu-ADT_sf_sub_c"/>
</dbReference>
<dbReference type="HAMAP" id="MF_00122">
    <property type="entry name" value="GatC"/>
    <property type="match status" value="1"/>
</dbReference>
<dbReference type="Proteomes" id="UP000178529">
    <property type="component" value="Unassembled WGS sequence"/>
</dbReference>
<keyword evidence="1" id="KW-0436">Ligase</keyword>
<dbReference type="GO" id="GO:0016740">
    <property type="term" value="F:transferase activity"/>
    <property type="evidence" value="ECO:0007669"/>
    <property type="project" value="UniProtKB-KW"/>
</dbReference>
<dbReference type="GO" id="GO:0005524">
    <property type="term" value="F:ATP binding"/>
    <property type="evidence" value="ECO:0007669"/>
    <property type="project" value="UniProtKB-KW"/>
</dbReference>
<protein>
    <recommendedName>
        <fullName evidence="1">Aspartyl/glutamyl-tRNA(Asn/Gln) amidotransferase subunit C</fullName>
        <shortName evidence="1">Asp/Glu-ADT subunit C</shortName>
        <ecNumber evidence="1">6.3.5.-</ecNumber>
    </recommendedName>
</protein>
<keyword evidence="1" id="KW-0648">Protein biosynthesis</keyword>
<sequence length="99" mass="11267">MITKEQVQHIASLARLKLTEQEIEKFQKDLSSILEYFEVLNSLDIKDVQPLVHVLPLENVTREDTAAKANSELVQELLDAAPSQDQGFLQVKEVFSDEE</sequence>
<comment type="function">
    <text evidence="1">Allows the formation of correctly charged Asn-tRNA(Asn) or Gln-tRNA(Gln) through the transamidation of misacylated Asp-tRNA(Asn) or Glu-tRNA(Gln) in organisms which lack either or both of asparaginyl-tRNA or glutaminyl-tRNA synthetases. The reaction takes place in the presence of glutamine and ATP through an activated phospho-Asp-tRNA(Asn) or phospho-Glu-tRNA(Gln).</text>
</comment>
<dbReference type="GO" id="GO:0050566">
    <property type="term" value="F:asparaginyl-tRNA synthase (glutamine-hydrolyzing) activity"/>
    <property type="evidence" value="ECO:0007669"/>
    <property type="project" value="RHEA"/>
</dbReference>
<keyword evidence="1" id="KW-0547">Nucleotide-binding</keyword>